<dbReference type="SUPFAM" id="SSF50630">
    <property type="entry name" value="Acid proteases"/>
    <property type="match status" value="1"/>
</dbReference>
<evidence type="ECO:0000256" key="2">
    <source>
        <dbReference type="ARBA" id="ARBA00009136"/>
    </source>
</evidence>
<dbReference type="Gene3D" id="3.10.20.90">
    <property type="entry name" value="Phosphatidylinositol 3-kinase Catalytic Subunit, Chain A, domain 1"/>
    <property type="match status" value="1"/>
</dbReference>
<dbReference type="SUPFAM" id="SSF54236">
    <property type="entry name" value="Ubiquitin-like"/>
    <property type="match status" value="1"/>
</dbReference>
<dbReference type="PANTHER" id="PTHR12917:SF1">
    <property type="entry name" value="AT13091P"/>
    <property type="match status" value="1"/>
</dbReference>
<evidence type="ECO:0000256" key="3">
    <source>
        <dbReference type="ARBA" id="ARBA00011128"/>
    </source>
</evidence>
<comment type="similarity">
    <text evidence="2">Belongs to the DDI1 family.</text>
</comment>
<dbReference type="Pfam" id="PF00240">
    <property type="entry name" value="ubiquitin"/>
    <property type="match status" value="1"/>
</dbReference>
<dbReference type="OrthoDB" id="1047367at2759"/>
<evidence type="ECO:0000256" key="7">
    <source>
        <dbReference type="ARBA" id="ARBA00022801"/>
    </source>
</evidence>
<dbReference type="Proteomes" id="UP000053477">
    <property type="component" value="Unassembled WGS sequence"/>
</dbReference>
<keyword evidence="10" id="KW-1185">Reference proteome</keyword>
<proteinExistence type="inferred from homology"/>
<dbReference type="STRING" id="27342.A0A0H2RXG5"/>
<evidence type="ECO:0000313" key="9">
    <source>
        <dbReference type="EMBL" id="KLO16312.1"/>
    </source>
</evidence>
<dbReference type="PANTHER" id="PTHR12917">
    <property type="entry name" value="ASPARTYL PROTEASE DDI-RELATED"/>
    <property type="match status" value="1"/>
</dbReference>
<dbReference type="InParanoid" id="A0A0H2RXG5"/>
<organism evidence="9 10">
    <name type="scientific">Schizopora paradoxa</name>
    <dbReference type="NCBI Taxonomy" id="27342"/>
    <lineage>
        <taxon>Eukaryota</taxon>
        <taxon>Fungi</taxon>
        <taxon>Dikarya</taxon>
        <taxon>Basidiomycota</taxon>
        <taxon>Agaricomycotina</taxon>
        <taxon>Agaricomycetes</taxon>
        <taxon>Hymenochaetales</taxon>
        <taxon>Schizoporaceae</taxon>
        <taxon>Schizopora</taxon>
    </lineage>
</organism>
<evidence type="ECO:0000256" key="5">
    <source>
        <dbReference type="ARBA" id="ARBA00022670"/>
    </source>
</evidence>
<gene>
    <name evidence="9" type="ORF">SCHPADRAFT_215548</name>
</gene>
<dbReference type="Pfam" id="PF09668">
    <property type="entry name" value="Asp_protease"/>
    <property type="match status" value="1"/>
</dbReference>
<dbReference type="PROSITE" id="PS50053">
    <property type="entry name" value="UBIQUITIN_2"/>
    <property type="match status" value="1"/>
</dbReference>
<dbReference type="AlphaFoldDB" id="A0A0H2RXG5"/>
<dbReference type="InterPro" id="IPR029071">
    <property type="entry name" value="Ubiquitin-like_domsf"/>
</dbReference>
<evidence type="ECO:0000256" key="1">
    <source>
        <dbReference type="ARBA" id="ARBA00003231"/>
    </source>
</evidence>
<protein>
    <recommendedName>
        <fullName evidence="4">DNA damage-inducible protein 1</fullName>
    </recommendedName>
</protein>
<evidence type="ECO:0000256" key="4">
    <source>
        <dbReference type="ARBA" id="ARBA00021491"/>
    </source>
</evidence>
<comment type="subunit">
    <text evidence="3">Binds ubiquitin and polyubiquitinated proteins.</text>
</comment>
<evidence type="ECO:0000313" key="10">
    <source>
        <dbReference type="Proteomes" id="UP000053477"/>
    </source>
</evidence>
<dbReference type="GO" id="GO:0004190">
    <property type="term" value="F:aspartic-type endopeptidase activity"/>
    <property type="evidence" value="ECO:0007669"/>
    <property type="project" value="UniProtKB-KW"/>
</dbReference>
<dbReference type="InterPro" id="IPR000626">
    <property type="entry name" value="Ubiquitin-like_dom"/>
</dbReference>
<keyword evidence="5" id="KW-0645">Protease</keyword>
<keyword evidence="7" id="KW-0378">Hydrolase</keyword>
<dbReference type="InterPro" id="IPR033882">
    <property type="entry name" value="DDI1_N"/>
</dbReference>
<dbReference type="SMART" id="SM00213">
    <property type="entry name" value="UBQ"/>
    <property type="match status" value="1"/>
</dbReference>
<dbReference type="CDD" id="cd01796">
    <property type="entry name" value="Ubl_Ddi1_like"/>
    <property type="match status" value="1"/>
</dbReference>
<keyword evidence="6" id="KW-0064">Aspartyl protease</keyword>
<dbReference type="EMBL" id="KQ085917">
    <property type="protein sequence ID" value="KLO16312.1"/>
    <property type="molecule type" value="Genomic_DNA"/>
</dbReference>
<dbReference type="GO" id="GO:0006508">
    <property type="term" value="P:proteolysis"/>
    <property type="evidence" value="ECO:0007669"/>
    <property type="project" value="UniProtKB-KW"/>
</dbReference>
<evidence type="ECO:0000259" key="8">
    <source>
        <dbReference type="PROSITE" id="PS50053"/>
    </source>
</evidence>
<dbReference type="InterPro" id="IPR019103">
    <property type="entry name" value="Peptidase_aspartic_DDI1-type"/>
</dbReference>
<name>A0A0H2RXG5_9AGAM</name>
<accession>A0A0H2RXG5</accession>
<dbReference type="InterPro" id="IPR021109">
    <property type="entry name" value="Peptidase_aspartic_dom_sf"/>
</dbReference>
<evidence type="ECO:0000256" key="6">
    <source>
        <dbReference type="ARBA" id="ARBA00022750"/>
    </source>
</evidence>
<comment type="function">
    <text evidence="1">Probable aspartic protease. May be involved in the regulation of exocytosis. Acts as a linker between the 19S proteasome and polyubiquitinated proteins via UBA domain interactions with ubiquitin for their subsequent degradation. Required for S-phase checkpoint control.</text>
</comment>
<sequence>MKVTVLNDVGTMYDLEIDPQMSLENMMALLEAESGIPVNEQSISLDGRELSDGKAAMATLGVQDNCVLLIRRRVAIPGGRPVEHDSEMMRLQLLGDPEVMRQLRTVQPDLVDAAVNDPARFAELLRQTRARHADAEFAQQREIERLNANPFDIEAQRRIEEAIREQAVMENMQHAMEYTPENFGRVTMLYIPVEVNGVEVKAFVDSGAQQTISELLPLYHVVLEIYSDLCNSEP</sequence>
<reference evidence="9 10" key="1">
    <citation type="submission" date="2015-04" db="EMBL/GenBank/DDBJ databases">
        <title>Complete genome sequence of Schizopora paradoxa KUC8140, a cosmopolitan wood degrader in East Asia.</title>
        <authorList>
            <consortium name="DOE Joint Genome Institute"/>
            <person name="Min B."/>
            <person name="Park H."/>
            <person name="Jang Y."/>
            <person name="Kim J.-J."/>
            <person name="Kim K.H."/>
            <person name="Pangilinan J."/>
            <person name="Lipzen A."/>
            <person name="Riley R."/>
            <person name="Grigoriev I.V."/>
            <person name="Spatafora J.W."/>
            <person name="Choi I.-G."/>
        </authorList>
    </citation>
    <scope>NUCLEOTIDE SEQUENCE [LARGE SCALE GENOMIC DNA]</scope>
    <source>
        <strain evidence="9 10">KUC8140</strain>
    </source>
</reference>
<feature type="domain" description="Ubiquitin-like" evidence="8">
    <location>
        <begin position="1"/>
        <end position="73"/>
    </location>
</feature>
<dbReference type="Gene3D" id="2.40.70.10">
    <property type="entry name" value="Acid Proteases"/>
    <property type="match status" value="1"/>
</dbReference>